<protein>
    <submittedName>
        <fullName evidence="2">Uncharacterized protein</fullName>
    </submittedName>
</protein>
<name>A0A0E3Q6T3_9EURY</name>
<proteinExistence type="predicted"/>
<keyword evidence="3" id="KW-1185">Reference proteome</keyword>
<organism evidence="2 3">
    <name type="scientific">Methanosarcina vacuolata Z-761</name>
    <dbReference type="NCBI Taxonomy" id="1434123"/>
    <lineage>
        <taxon>Archaea</taxon>
        <taxon>Methanobacteriati</taxon>
        <taxon>Methanobacteriota</taxon>
        <taxon>Stenosarchaea group</taxon>
        <taxon>Methanomicrobia</taxon>
        <taxon>Methanosarcinales</taxon>
        <taxon>Methanosarcinaceae</taxon>
        <taxon>Methanosarcina</taxon>
    </lineage>
</organism>
<accession>A0A0E3Q6T3</accession>
<keyword evidence="1" id="KW-1133">Transmembrane helix</keyword>
<evidence type="ECO:0000313" key="2">
    <source>
        <dbReference type="EMBL" id="AKB45333.1"/>
    </source>
</evidence>
<sequence length="121" mass="14535">MFHYFIDNILMNTYFLFIINLVFFEGFIAYNRTKIIAIQRVYLMSLKTYITKVNSFLGGFDYAVDIFTIFRSTLHRIFLPGFLKQFSNIYSELRLIYLPEFILHNYNNTIIVCLYLLQLPL</sequence>
<dbReference type="EMBL" id="CP009520">
    <property type="protein sequence ID" value="AKB45333.1"/>
    <property type="molecule type" value="Genomic_DNA"/>
</dbReference>
<reference evidence="2 3" key="1">
    <citation type="submission" date="2014-07" db="EMBL/GenBank/DDBJ databases">
        <title>Methanogenic archaea and the global carbon cycle.</title>
        <authorList>
            <person name="Henriksen J.R."/>
            <person name="Luke J."/>
            <person name="Reinhart S."/>
            <person name="Benedict M.N."/>
            <person name="Youngblut N.D."/>
            <person name="Metcalf M.E."/>
            <person name="Whitaker R.J."/>
            <person name="Metcalf W.W."/>
        </authorList>
    </citation>
    <scope>NUCLEOTIDE SEQUENCE [LARGE SCALE GENOMIC DNA]</scope>
    <source>
        <strain evidence="2 3">Z-761</strain>
    </source>
</reference>
<feature type="transmembrane region" description="Helical" evidence="1">
    <location>
        <begin position="12"/>
        <end position="30"/>
    </location>
</feature>
<dbReference type="HOGENOM" id="CLU_2032913_0_0_2"/>
<dbReference type="STRING" id="1434123.MSVAZ_3064"/>
<keyword evidence="1" id="KW-0472">Membrane</keyword>
<dbReference type="Proteomes" id="UP000033096">
    <property type="component" value="Chromosome"/>
</dbReference>
<dbReference type="AlphaFoldDB" id="A0A0E3Q6T3"/>
<evidence type="ECO:0000313" key="3">
    <source>
        <dbReference type="Proteomes" id="UP000033096"/>
    </source>
</evidence>
<gene>
    <name evidence="2" type="ORF">MSVAZ_3064</name>
</gene>
<dbReference type="KEGG" id="mvc:MSVAZ_3064"/>
<keyword evidence="1" id="KW-0812">Transmembrane</keyword>
<evidence type="ECO:0000256" key="1">
    <source>
        <dbReference type="SAM" id="Phobius"/>
    </source>
</evidence>